<protein>
    <submittedName>
        <fullName evidence="1">Uncharacterized protein</fullName>
    </submittedName>
</protein>
<dbReference type="GeneID" id="20564284"/>
<sequence length="134" mass="15000">MNVRPKKSASKYSFEPKIPQSQELFEVEEPVTKKEFVFENQGEYAPKSIGQDTLEHSFILGEQEGILLTLPFDISTSKVVVYEDGSCGLKIGDKVHPMSTRFIGESLVVEHKEMAYGIGSTKFQLTAQLEGLKK</sequence>
<evidence type="ECO:0000313" key="2">
    <source>
        <dbReference type="Proteomes" id="UP000010094"/>
    </source>
</evidence>
<proteinExistence type="predicted"/>
<name>I7ATC5_ENCRO</name>
<evidence type="ECO:0000313" key="1">
    <source>
        <dbReference type="EMBL" id="AFN83677.1"/>
    </source>
</evidence>
<dbReference type="Proteomes" id="UP000010094">
    <property type="component" value="Chromosome IXb"/>
</dbReference>
<keyword evidence="2" id="KW-1185">Reference proteome</keyword>
<dbReference type="VEuPathDB" id="MicrosporidiaDB:EROM_090600"/>
<organism evidence="1 2">
    <name type="scientific">Encephalitozoon romaleae (strain SJ-2008)</name>
    <name type="common">Microsporidian parasite</name>
    <dbReference type="NCBI Taxonomy" id="1178016"/>
    <lineage>
        <taxon>Eukaryota</taxon>
        <taxon>Fungi</taxon>
        <taxon>Fungi incertae sedis</taxon>
        <taxon>Microsporidia</taxon>
        <taxon>Unikaryonidae</taxon>
        <taxon>Encephalitozoon</taxon>
    </lineage>
</organism>
<accession>I7ATC5</accession>
<dbReference type="RefSeq" id="XP_009265174.1">
    <property type="nucleotide sequence ID" value="XM_009266899.1"/>
</dbReference>
<dbReference type="EMBL" id="CP003527">
    <property type="protein sequence ID" value="AFN83677.1"/>
    <property type="molecule type" value="Genomic_DNA"/>
</dbReference>
<dbReference type="OrthoDB" id="2190358at2759"/>
<dbReference type="KEGG" id="ero:EROM_090600"/>
<reference evidence="1" key="1">
    <citation type="journal article" date="2012" name="Proc. Natl. Acad. Sci. U.S.A.">
        <title>Gain and loss of multiple functionally related, horizontally transferred genes in the reduced genomes of two microsporidian parasites.</title>
        <authorList>
            <person name="Pombert J.-F."/>
            <person name="Selman M."/>
            <person name="Burki F."/>
            <person name="Bardell F.T."/>
            <person name="Farinelli L."/>
            <person name="Solter L.F."/>
            <person name="Whitman D.W."/>
            <person name="Weiss L.M."/>
            <person name="Corradi N."/>
            <person name="Keeling P.J."/>
        </authorList>
    </citation>
    <scope>NUCLEOTIDE SEQUENCE [LARGE SCALE GENOMIC DNA]</scope>
    <source>
        <strain evidence="1">SJ-2008</strain>
    </source>
</reference>
<dbReference type="AlphaFoldDB" id="I7ATC5"/>
<gene>
    <name evidence="1" type="ordered locus">EROM_090600</name>
</gene>
<dbReference type="HOGENOM" id="CLU_1875410_0_0_1"/>